<organism evidence="10 11">
    <name type="scientific">Entomomonas moraniae</name>
    <dbReference type="NCBI Taxonomy" id="2213226"/>
    <lineage>
        <taxon>Bacteria</taxon>
        <taxon>Pseudomonadati</taxon>
        <taxon>Pseudomonadota</taxon>
        <taxon>Gammaproteobacteria</taxon>
        <taxon>Pseudomonadales</taxon>
        <taxon>Pseudomonadaceae</taxon>
        <taxon>Entomomonas</taxon>
    </lineage>
</organism>
<evidence type="ECO:0000256" key="2">
    <source>
        <dbReference type="ARBA" id="ARBA00006971"/>
    </source>
</evidence>
<evidence type="ECO:0000259" key="9">
    <source>
        <dbReference type="SMART" id="SM00244"/>
    </source>
</evidence>
<comment type="subunit">
    <text evidence="6">HflC and HflK may interact to form a multimeric complex.</text>
</comment>
<feature type="domain" description="Band 7" evidence="9">
    <location>
        <begin position="97"/>
        <end position="257"/>
    </location>
</feature>
<dbReference type="GO" id="GO:0016020">
    <property type="term" value="C:membrane"/>
    <property type="evidence" value="ECO:0007669"/>
    <property type="project" value="UniProtKB-SubCell"/>
</dbReference>
<dbReference type="SUPFAM" id="SSF117892">
    <property type="entry name" value="Band 7/SPFH domain"/>
    <property type="match status" value="1"/>
</dbReference>
<keyword evidence="10" id="KW-0378">Hydrolase</keyword>
<protein>
    <recommendedName>
        <fullName evidence="6">Protein HflK</fullName>
    </recommendedName>
</protein>
<dbReference type="InterPro" id="IPR020980">
    <property type="entry name" value="Membrane_HflK_N"/>
</dbReference>
<dbReference type="AlphaFoldDB" id="A0A3Q9JJY8"/>
<keyword evidence="4 6" id="KW-1133">Transmembrane helix</keyword>
<dbReference type="GO" id="GO:0008233">
    <property type="term" value="F:peptidase activity"/>
    <property type="evidence" value="ECO:0007669"/>
    <property type="project" value="UniProtKB-KW"/>
</dbReference>
<dbReference type="CDD" id="cd03404">
    <property type="entry name" value="SPFH_HflK"/>
    <property type="match status" value="1"/>
</dbReference>
<keyword evidence="7" id="KW-0175">Coiled coil</keyword>
<proteinExistence type="inferred from homology"/>
<dbReference type="SMART" id="SM00244">
    <property type="entry name" value="PHB"/>
    <property type="match status" value="1"/>
</dbReference>
<dbReference type="RefSeq" id="WP_127164135.1">
    <property type="nucleotide sequence ID" value="NZ_CP029822.1"/>
</dbReference>
<evidence type="ECO:0000256" key="3">
    <source>
        <dbReference type="ARBA" id="ARBA00022692"/>
    </source>
</evidence>
<dbReference type="InterPro" id="IPR036013">
    <property type="entry name" value="Band_7/SPFH_dom_sf"/>
</dbReference>
<dbReference type="PANTHER" id="PTHR43327:SF2">
    <property type="entry name" value="MODULATOR OF FTSH PROTEASE HFLK"/>
    <property type="match status" value="1"/>
</dbReference>
<keyword evidence="3 6" id="KW-0812">Transmembrane</keyword>
<dbReference type="Gene3D" id="3.30.479.30">
    <property type="entry name" value="Band 7 domain"/>
    <property type="match status" value="1"/>
</dbReference>
<evidence type="ECO:0000256" key="8">
    <source>
        <dbReference type="SAM" id="MobiDB-lite"/>
    </source>
</evidence>
<dbReference type="InterPro" id="IPR050710">
    <property type="entry name" value="Band7/mec-2_domain"/>
</dbReference>
<gene>
    <name evidence="10" type="primary">hflK</name>
    <name evidence="10" type="ORF">DM558_11600</name>
</gene>
<comment type="subcellular location">
    <subcellularLocation>
        <location evidence="1">Membrane</location>
        <topology evidence="1">Single-pass membrane protein</topology>
    </subcellularLocation>
</comment>
<dbReference type="Proteomes" id="UP000273143">
    <property type="component" value="Chromosome"/>
</dbReference>
<comment type="similarity">
    <text evidence="2 6">Belongs to the band 7/mec-2 family. HflK subfamily.</text>
</comment>
<accession>A0A3Q9JJY8</accession>
<dbReference type="EMBL" id="CP029822">
    <property type="protein sequence ID" value="AZS51377.1"/>
    <property type="molecule type" value="Genomic_DNA"/>
</dbReference>
<evidence type="ECO:0000256" key="6">
    <source>
        <dbReference type="RuleBase" id="RU364113"/>
    </source>
</evidence>
<comment type="function">
    <text evidence="6">HflC and HflK could encode or regulate a protease.</text>
</comment>
<evidence type="ECO:0000313" key="10">
    <source>
        <dbReference type="EMBL" id="AZS51377.1"/>
    </source>
</evidence>
<keyword evidence="10" id="KW-0645">Protease</keyword>
<dbReference type="NCBIfam" id="TIGR01933">
    <property type="entry name" value="hflK"/>
    <property type="match status" value="1"/>
</dbReference>
<evidence type="ECO:0000256" key="7">
    <source>
        <dbReference type="SAM" id="Coils"/>
    </source>
</evidence>
<evidence type="ECO:0000256" key="5">
    <source>
        <dbReference type="ARBA" id="ARBA00023136"/>
    </source>
</evidence>
<feature type="coiled-coil region" evidence="7">
    <location>
        <begin position="249"/>
        <end position="276"/>
    </location>
</feature>
<dbReference type="InterPro" id="IPR001972">
    <property type="entry name" value="Stomatin_HflK_fam"/>
</dbReference>
<keyword evidence="11" id="KW-1185">Reference proteome</keyword>
<name>A0A3Q9JJY8_9GAMM</name>
<dbReference type="PRINTS" id="PR00721">
    <property type="entry name" value="STOMATIN"/>
</dbReference>
<evidence type="ECO:0000256" key="1">
    <source>
        <dbReference type="ARBA" id="ARBA00004167"/>
    </source>
</evidence>
<sequence length="404" mass="44796">MAWNEPGNSNNNDNDKDKNRNQDPWGKPPKNNGGNEGPPDLDEALRKVKDTLGKFLGGKKSSNNSGGNHNNNGSFGLPILPIALIIIIGIVGVWLSKAVYIVDQQEQAIILRFGKYYETVNPGLHIYFPPVEQKFQENVTAERSYNKQGQMLTSDENIVDIPVTVQYRITNLKDFILENNNPIESLENATDSALRQVAGSTTMDDILTSGREKMAVEIQEELTNMLDKYQTGIQVTQVNIQSATAPYAVQSAFDDVIRAREEQQKLKNEAETYKNGIVPDARGEAARIAASAVGYREAIVDEASGNAIRFEKLLSAYQQAPQITRDRMYLDTIQEVLSKTSKVLITGKDGQNQVIYLPLDKMMNSQKALPTESGNLTKPSTNMTRQQTTSPTKNTADSRARGER</sequence>
<dbReference type="KEGG" id="emo:DM558_11600"/>
<dbReference type="InterPro" id="IPR010201">
    <property type="entry name" value="HflK"/>
</dbReference>
<dbReference type="PANTHER" id="PTHR43327">
    <property type="entry name" value="STOMATIN-LIKE PROTEIN 2, MITOCHONDRIAL"/>
    <property type="match status" value="1"/>
</dbReference>
<dbReference type="GO" id="GO:0006508">
    <property type="term" value="P:proteolysis"/>
    <property type="evidence" value="ECO:0007669"/>
    <property type="project" value="UniProtKB-KW"/>
</dbReference>
<feature type="transmembrane region" description="Helical" evidence="6">
    <location>
        <begin position="75"/>
        <end position="95"/>
    </location>
</feature>
<dbReference type="InterPro" id="IPR001107">
    <property type="entry name" value="Band_7"/>
</dbReference>
<keyword evidence="5 6" id="KW-0472">Membrane</keyword>
<dbReference type="Pfam" id="PF01145">
    <property type="entry name" value="Band_7"/>
    <property type="match status" value="1"/>
</dbReference>
<evidence type="ECO:0000256" key="4">
    <source>
        <dbReference type="ARBA" id="ARBA00022989"/>
    </source>
</evidence>
<reference evidence="11" key="1">
    <citation type="submission" date="2018-06" db="EMBL/GenBank/DDBJ databases">
        <title>Complete genome of Pseudomonas insecticola strain QZS01.</title>
        <authorList>
            <person name="Wang J."/>
            <person name="Su Q."/>
        </authorList>
    </citation>
    <scope>NUCLEOTIDE SEQUENCE [LARGE SCALE GENOMIC DNA]</scope>
    <source>
        <strain evidence="11">QZS01</strain>
    </source>
</reference>
<dbReference type="Pfam" id="PF12221">
    <property type="entry name" value="HflK_N"/>
    <property type="match status" value="1"/>
</dbReference>
<evidence type="ECO:0000313" key="11">
    <source>
        <dbReference type="Proteomes" id="UP000273143"/>
    </source>
</evidence>
<feature type="region of interest" description="Disordered" evidence="8">
    <location>
        <begin position="1"/>
        <end position="42"/>
    </location>
</feature>
<feature type="compositionally biased region" description="Polar residues" evidence="8">
    <location>
        <begin position="369"/>
        <end position="395"/>
    </location>
</feature>
<feature type="region of interest" description="Disordered" evidence="8">
    <location>
        <begin position="369"/>
        <end position="404"/>
    </location>
</feature>